<evidence type="ECO:0000256" key="1">
    <source>
        <dbReference type="SAM" id="MobiDB-lite"/>
    </source>
</evidence>
<dbReference type="RefSeq" id="WP_281905502.1">
    <property type="nucleotide sequence ID" value="NZ_BSDI01000083.1"/>
</dbReference>
<reference evidence="3" key="1">
    <citation type="submission" date="2022-12" db="EMBL/GenBank/DDBJ databases">
        <title>New Phytohabitans aurantiacus sp. RD004123 nov., an actinomycete isolated from soil.</title>
        <authorList>
            <person name="Triningsih D.W."/>
            <person name="Harunari E."/>
            <person name="Igarashi Y."/>
        </authorList>
    </citation>
    <scope>NUCLEOTIDE SEQUENCE</scope>
    <source>
        <strain evidence="3">RD004123</strain>
    </source>
</reference>
<evidence type="ECO:0000256" key="2">
    <source>
        <dbReference type="SAM" id="Phobius"/>
    </source>
</evidence>
<sequence>MVTITADEESVVDDLLSLREELIDGGLGAHVSLRQRPMEPGALGPITDAVIAVVTSGALATALASVLVTWIKFRVGDRELTITRDGDVKIRLRATNVRQADDAELRALFQELTTFFEKDALLGLNAEGDGVTSDAASRADEDEDLDE</sequence>
<evidence type="ECO:0000313" key="4">
    <source>
        <dbReference type="Proteomes" id="UP001144280"/>
    </source>
</evidence>
<keyword evidence="2" id="KW-1133">Transmembrane helix</keyword>
<evidence type="ECO:0008006" key="5">
    <source>
        <dbReference type="Google" id="ProtNLM"/>
    </source>
</evidence>
<gene>
    <name evidence="3" type="ORF">Pa4123_86430</name>
</gene>
<feature type="region of interest" description="Disordered" evidence="1">
    <location>
        <begin position="127"/>
        <end position="147"/>
    </location>
</feature>
<protein>
    <recommendedName>
        <fullName evidence="5">DUF4342 domain-containing protein</fullName>
    </recommendedName>
</protein>
<dbReference type="Proteomes" id="UP001144280">
    <property type="component" value="Unassembled WGS sequence"/>
</dbReference>
<keyword evidence="2" id="KW-0472">Membrane</keyword>
<keyword evidence="2" id="KW-0812">Transmembrane</keyword>
<comment type="caution">
    <text evidence="3">The sequence shown here is derived from an EMBL/GenBank/DDBJ whole genome shotgun (WGS) entry which is preliminary data.</text>
</comment>
<dbReference type="Pfam" id="PF19953">
    <property type="entry name" value="EACC1"/>
    <property type="match status" value="1"/>
</dbReference>
<proteinExistence type="predicted"/>
<dbReference type="InterPro" id="IPR045428">
    <property type="entry name" value="EACC1"/>
</dbReference>
<accession>A0ABQ5RBJ1</accession>
<feature type="transmembrane region" description="Helical" evidence="2">
    <location>
        <begin position="49"/>
        <end position="71"/>
    </location>
</feature>
<organism evidence="3 4">
    <name type="scientific">Phytohabitans aurantiacus</name>
    <dbReference type="NCBI Taxonomy" id="3016789"/>
    <lineage>
        <taxon>Bacteria</taxon>
        <taxon>Bacillati</taxon>
        <taxon>Actinomycetota</taxon>
        <taxon>Actinomycetes</taxon>
        <taxon>Micromonosporales</taxon>
        <taxon>Micromonosporaceae</taxon>
    </lineage>
</organism>
<name>A0ABQ5RBJ1_9ACTN</name>
<evidence type="ECO:0000313" key="3">
    <source>
        <dbReference type="EMBL" id="GLI03365.1"/>
    </source>
</evidence>
<keyword evidence="4" id="KW-1185">Reference proteome</keyword>
<dbReference type="EMBL" id="BSDI01000083">
    <property type="protein sequence ID" value="GLI03365.1"/>
    <property type="molecule type" value="Genomic_DNA"/>
</dbReference>